<evidence type="ECO:0000259" key="2">
    <source>
        <dbReference type="PROSITE" id="PS51704"/>
    </source>
</evidence>
<accession>A0A9X0UKU6</accession>
<keyword evidence="4" id="KW-1185">Reference proteome</keyword>
<dbReference type="InterPro" id="IPR030395">
    <property type="entry name" value="GP_PDE_dom"/>
</dbReference>
<dbReference type="Gene3D" id="3.20.20.190">
    <property type="entry name" value="Phosphatidylinositol (PI) phosphodiesterase"/>
    <property type="match status" value="1"/>
</dbReference>
<keyword evidence="1" id="KW-1133">Transmembrane helix</keyword>
<keyword evidence="1" id="KW-0812">Transmembrane</keyword>
<dbReference type="EMBL" id="JACRUP010000001">
    <property type="protein sequence ID" value="MBC5849453.1"/>
    <property type="molecule type" value="Genomic_DNA"/>
</dbReference>
<dbReference type="PANTHER" id="PTHR46211:SF1">
    <property type="entry name" value="GLYCEROPHOSPHODIESTER PHOSPHODIESTERASE, CYTOPLASMIC"/>
    <property type="match status" value="1"/>
</dbReference>
<dbReference type="CDD" id="cd08601">
    <property type="entry name" value="GDPD_SaGlpQ_like"/>
    <property type="match status" value="1"/>
</dbReference>
<organism evidence="3 4">
    <name type="scientific">Vibrio metschnikovii</name>
    <dbReference type="NCBI Taxonomy" id="28172"/>
    <lineage>
        <taxon>Bacteria</taxon>
        <taxon>Pseudomonadati</taxon>
        <taxon>Pseudomonadota</taxon>
        <taxon>Gammaproteobacteria</taxon>
        <taxon>Vibrionales</taxon>
        <taxon>Vibrionaceae</taxon>
        <taxon>Vibrio</taxon>
    </lineage>
</organism>
<dbReference type="SUPFAM" id="SSF51695">
    <property type="entry name" value="PLC-like phosphodiesterases"/>
    <property type="match status" value="1"/>
</dbReference>
<evidence type="ECO:0000256" key="1">
    <source>
        <dbReference type="SAM" id="Phobius"/>
    </source>
</evidence>
<feature type="domain" description="GP-PDE" evidence="2">
    <location>
        <begin position="53"/>
        <end position="359"/>
    </location>
</feature>
<dbReference type="GO" id="GO:0008081">
    <property type="term" value="F:phosphoric diester hydrolase activity"/>
    <property type="evidence" value="ECO:0007669"/>
    <property type="project" value="InterPro"/>
</dbReference>
<feature type="transmembrane region" description="Helical" evidence="1">
    <location>
        <begin position="12"/>
        <end position="34"/>
    </location>
</feature>
<dbReference type="Pfam" id="PF03009">
    <property type="entry name" value="GDPD"/>
    <property type="match status" value="1"/>
</dbReference>
<name>A0A9X0UKU6_VIBME</name>
<sequence>MNLSSQHHTTRSALTSLTTPFLYTTLGVIGALSLSGCSSTSSTLSAPLSIPDNAIIAHRGDSYNAPEATLPAYQLACEFGADYLEVDLQRSKDGVLIAVHDNNLRNKTNIAEIYPERADSPVSSFTWAELEKLDAGSWFNSAYPERARESYRGLQLMTLDQVREVAENCSHQPGLYIETKLPELFPGIEADLRANLQQHGWLDKEMKGKVILQTFEKESLIQLQAEMPDIPKVLLLWTGDGYIDMKPTEPKQDDESWAAYYARVQVASKSAYEEWIDFAKDNGAIGVGPSGTQANFADSWSSNFSYMDLAKPWMIEMNQQKGLVTHIYTLDDAEDLIRYRDRGVTSFFTNRPNLAVEALTGRPAKDVTATLVKLGY</sequence>
<dbReference type="PROSITE" id="PS51704">
    <property type="entry name" value="GP_PDE"/>
    <property type="match status" value="1"/>
</dbReference>
<keyword evidence="1" id="KW-0472">Membrane</keyword>
<dbReference type="PANTHER" id="PTHR46211">
    <property type="entry name" value="GLYCEROPHOSPHORYL DIESTER PHOSPHODIESTERASE"/>
    <property type="match status" value="1"/>
</dbReference>
<dbReference type="Proteomes" id="UP000615796">
    <property type="component" value="Unassembled WGS sequence"/>
</dbReference>
<evidence type="ECO:0000313" key="4">
    <source>
        <dbReference type="Proteomes" id="UP000615796"/>
    </source>
</evidence>
<dbReference type="GO" id="GO:0006629">
    <property type="term" value="P:lipid metabolic process"/>
    <property type="evidence" value="ECO:0007669"/>
    <property type="project" value="InterPro"/>
</dbReference>
<dbReference type="AlphaFoldDB" id="A0A9X0UKU6"/>
<reference evidence="3" key="1">
    <citation type="submission" date="2020-08" db="EMBL/GenBank/DDBJ databases">
        <title>Genome Sequencing and Pan-Genome Analysis of Migratory bird Vibrio Strains, Inner Mongolia.</title>
        <authorList>
            <person name="Zheng L."/>
        </authorList>
    </citation>
    <scope>NUCLEOTIDE SEQUENCE</scope>
    <source>
        <strain evidence="3">M13F</strain>
    </source>
</reference>
<dbReference type="RefSeq" id="WP_187025017.1">
    <property type="nucleotide sequence ID" value="NZ_JACRUP010000001.1"/>
</dbReference>
<comment type="caution">
    <text evidence="3">The sequence shown here is derived from an EMBL/GenBank/DDBJ whole genome shotgun (WGS) entry which is preliminary data.</text>
</comment>
<dbReference type="InterPro" id="IPR017946">
    <property type="entry name" value="PLC-like_Pdiesterase_TIM-brl"/>
</dbReference>
<gene>
    <name evidence="3" type="ORF">H8Q88_00540</name>
</gene>
<proteinExistence type="predicted"/>
<evidence type="ECO:0000313" key="3">
    <source>
        <dbReference type="EMBL" id="MBC5849453.1"/>
    </source>
</evidence>
<protein>
    <submittedName>
        <fullName evidence="3">Glycerophosphodiester phosphodiesterase</fullName>
    </submittedName>
</protein>